<dbReference type="GO" id="GO:0004314">
    <property type="term" value="F:[acyl-carrier-protein] S-malonyltransferase activity"/>
    <property type="evidence" value="ECO:0007669"/>
    <property type="project" value="UniProtKB-EC"/>
</dbReference>
<feature type="active site" evidence="7">
    <location>
        <position position="96"/>
    </location>
</feature>
<dbReference type="Proteomes" id="UP000249396">
    <property type="component" value="Unassembled WGS sequence"/>
</dbReference>
<evidence type="ECO:0000256" key="4">
    <source>
        <dbReference type="ARBA" id="ARBA00023315"/>
    </source>
</evidence>
<dbReference type="InterPro" id="IPR004410">
    <property type="entry name" value="Malonyl_CoA-ACP_transAc_FabD"/>
</dbReference>
<comment type="catalytic activity">
    <reaction evidence="5 6">
        <text>holo-[ACP] + malonyl-CoA = malonyl-[ACP] + CoA</text>
        <dbReference type="Rhea" id="RHEA:41792"/>
        <dbReference type="Rhea" id="RHEA-COMP:9623"/>
        <dbReference type="Rhea" id="RHEA-COMP:9685"/>
        <dbReference type="ChEBI" id="CHEBI:57287"/>
        <dbReference type="ChEBI" id="CHEBI:57384"/>
        <dbReference type="ChEBI" id="CHEBI:64479"/>
        <dbReference type="ChEBI" id="CHEBI:78449"/>
        <dbReference type="EC" id="2.3.1.39"/>
    </reaction>
</comment>
<dbReference type="SUPFAM" id="SSF55048">
    <property type="entry name" value="Probable ACP-binding domain of malonyl-CoA ACP transacylase"/>
    <property type="match status" value="1"/>
</dbReference>
<dbReference type="InterPro" id="IPR016035">
    <property type="entry name" value="Acyl_Trfase/lysoPLipase"/>
</dbReference>
<feature type="domain" description="Malonyl-CoA:ACP transacylase (MAT)" evidence="8">
    <location>
        <begin position="11"/>
        <end position="312"/>
    </location>
</feature>
<comment type="similarity">
    <text evidence="6">Belongs to the fabD family.</text>
</comment>
<evidence type="ECO:0000256" key="5">
    <source>
        <dbReference type="ARBA" id="ARBA00048462"/>
    </source>
</evidence>
<dbReference type="GO" id="GO:0006633">
    <property type="term" value="P:fatty acid biosynthetic process"/>
    <property type="evidence" value="ECO:0007669"/>
    <property type="project" value="TreeGrafter"/>
</dbReference>
<reference evidence="9 10" key="1">
    <citation type="journal article" date="2018" name="Aquat. Microb. Ecol.">
        <title>Gammaproteobacterial methanotrophs dominate.</title>
        <authorList>
            <person name="Rissanen A.J."/>
            <person name="Saarenheimo J."/>
            <person name="Tiirola M."/>
            <person name="Peura S."/>
            <person name="Aalto S.L."/>
            <person name="Karvinen A."/>
            <person name="Nykanen H."/>
        </authorList>
    </citation>
    <scope>NUCLEOTIDE SEQUENCE [LARGE SCALE GENOMIC DNA]</scope>
    <source>
        <strain evidence="9">AMbin10</strain>
    </source>
</reference>
<dbReference type="EC" id="2.3.1.39" evidence="1 6"/>
<evidence type="ECO:0000313" key="10">
    <source>
        <dbReference type="Proteomes" id="UP000249396"/>
    </source>
</evidence>
<proteinExistence type="inferred from homology"/>
<evidence type="ECO:0000256" key="3">
    <source>
        <dbReference type="ARBA" id="ARBA00022679"/>
    </source>
</evidence>
<dbReference type="SUPFAM" id="SSF52151">
    <property type="entry name" value="FabD/lysophospholipase-like"/>
    <property type="match status" value="1"/>
</dbReference>
<evidence type="ECO:0000256" key="2">
    <source>
        <dbReference type="ARBA" id="ARBA00018953"/>
    </source>
</evidence>
<evidence type="ECO:0000256" key="6">
    <source>
        <dbReference type="PIRNR" id="PIRNR000446"/>
    </source>
</evidence>
<dbReference type="InterPro" id="IPR024925">
    <property type="entry name" value="Malonyl_CoA-ACP_transAc"/>
</dbReference>
<comment type="caution">
    <text evidence="9">The sequence shown here is derived from an EMBL/GenBank/DDBJ whole genome shotgun (WGS) entry which is preliminary data.</text>
</comment>
<name>A0A2W4RDP2_9GAMM</name>
<dbReference type="FunFam" id="3.30.70.250:FF:000001">
    <property type="entry name" value="Malonyl CoA-acyl carrier protein transacylase"/>
    <property type="match status" value="1"/>
</dbReference>
<accession>A0A2W4RDP2</accession>
<keyword evidence="3 6" id="KW-0808">Transferase</keyword>
<evidence type="ECO:0000313" key="9">
    <source>
        <dbReference type="EMBL" id="PZN80956.1"/>
    </source>
</evidence>
<dbReference type="InterPro" id="IPR001227">
    <property type="entry name" value="Ac_transferase_dom_sf"/>
</dbReference>
<dbReference type="GO" id="GO:0005829">
    <property type="term" value="C:cytosol"/>
    <property type="evidence" value="ECO:0007669"/>
    <property type="project" value="TreeGrafter"/>
</dbReference>
<dbReference type="PANTHER" id="PTHR42681:SF1">
    <property type="entry name" value="MALONYL-COA-ACYL CARRIER PROTEIN TRANSACYLASE, MITOCHONDRIAL"/>
    <property type="match status" value="1"/>
</dbReference>
<dbReference type="Gene3D" id="3.30.70.250">
    <property type="entry name" value="Malonyl-CoA ACP transacylase, ACP-binding"/>
    <property type="match status" value="1"/>
</dbReference>
<evidence type="ECO:0000256" key="1">
    <source>
        <dbReference type="ARBA" id="ARBA00013258"/>
    </source>
</evidence>
<dbReference type="AlphaFoldDB" id="A0A2W4RDP2"/>
<keyword evidence="4 6" id="KW-0012">Acyltransferase</keyword>
<evidence type="ECO:0000259" key="8">
    <source>
        <dbReference type="SMART" id="SM00827"/>
    </source>
</evidence>
<organism evidence="9 10">
    <name type="scientific">Candidatus Methylumidiphilus alinenensis</name>
    <dbReference type="NCBI Taxonomy" id="2202197"/>
    <lineage>
        <taxon>Bacteria</taxon>
        <taxon>Pseudomonadati</taxon>
        <taxon>Pseudomonadota</taxon>
        <taxon>Gammaproteobacteria</taxon>
        <taxon>Methylococcales</taxon>
        <taxon>Candidatus Methylumidiphilus</taxon>
    </lineage>
</organism>
<sequence>MNKTDNGLAFVFPGQGSQSVGMLGALAAEHPEVAQVFGTASEVLGYDLWRLATDGPAGELNLTQHTQPAMLAAGVAAYRVWAKVSDVQPRWMAGHSLGEFSALVCAGVVDFAQAVELVAKRAKLMQGAVEPGIGAMAAVLGLDDAIVIAVCAEISTGGEVVTAANFNSPGQVVIAGHATAVSRAIDALKREGAKKAVLLPVSVPSHCPLMVGAAAEFREILANTTFHSSSIAVVHNVDVGSHSKPEEIRFVLEQQLYSPVRWSDTIRFLFEQGVGQFVECGPGKVLLGLNKRIVKDARMEAVFDPDSLNKALELVK</sequence>
<dbReference type="InterPro" id="IPR014043">
    <property type="entry name" value="Acyl_transferase_dom"/>
</dbReference>
<gene>
    <name evidence="9" type="primary">fabD</name>
    <name evidence="9" type="ORF">DM484_09110</name>
</gene>
<dbReference type="Gene3D" id="3.40.366.10">
    <property type="entry name" value="Malonyl-Coenzyme A Acyl Carrier Protein, domain 2"/>
    <property type="match status" value="1"/>
</dbReference>
<dbReference type="SMART" id="SM00827">
    <property type="entry name" value="PKS_AT"/>
    <property type="match status" value="1"/>
</dbReference>
<dbReference type="PANTHER" id="PTHR42681">
    <property type="entry name" value="MALONYL-COA-ACYL CARRIER PROTEIN TRANSACYLASE, MITOCHONDRIAL"/>
    <property type="match status" value="1"/>
</dbReference>
<dbReference type="EMBL" id="QJPH01000276">
    <property type="protein sequence ID" value="PZN80956.1"/>
    <property type="molecule type" value="Genomic_DNA"/>
</dbReference>
<dbReference type="PIRSF" id="PIRSF000446">
    <property type="entry name" value="Mct"/>
    <property type="match status" value="1"/>
</dbReference>
<feature type="active site" evidence="7">
    <location>
        <position position="206"/>
    </location>
</feature>
<evidence type="ECO:0000256" key="7">
    <source>
        <dbReference type="PIRSR" id="PIRSR000446-1"/>
    </source>
</evidence>
<dbReference type="InterPro" id="IPR050858">
    <property type="entry name" value="Mal-CoA-ACP_Trans/PKS_FabD"/>
</dbReference>
<protein>
    <recommendedName>
        <fullName evidence="2 6">Malonyl CoA-acyl carrier protein transacylase</fullName>
        <ecNumber evidence="1 6">2.3.1.39</ecNumber>
    </recommendedName>
</protein>
<dbReference type="Pfam" id="PF00698">
    <property type="entry name" value="Acyl_transf_1"/>
    <property type="match status" value="1"/>
</dbReference>
<dbReference type="NCBIfam" id="TIGR00128">
    <property type="entry name" value="fabD"/>
    <property type="match status" value="1"/>
</dbReference>
<dbReference type="InterPro" id="IPR016036">
    <property type="entry name" value="Malonyl_transacylase_ACP-bd"/>
</dbReference>